<comment type="caution">
    <text evidence="7">The sequence shown here is derived from an EMBL/GenBank/DDBJ whole genome shotgun (WGS) entry which is preliminary data.</text>
</comment>
<protein>
    <submittedName>
        <fullName evidence="7">Putative amino acid ABC transporter substrate-binding protein</fullName>
    </submittedName>
</protein>
<reference evidence="7 8" key="1">
    <citation type="submission" date="2013-03" db="EMBL/GenBank/DDBJ databases">
        <title>Salinisphaera hydrothermalis C41B8 Genome Sequencing.</title>
        <authorList>
            <person name="Li C."/>
            <person name="Lai Q."/>
            <person name="Shao Z."/>
        </authorList>
    </citation>
    <scope>NUCLEOTIDE SEQUENCE [LARGE SCALE GENOMIC DNA]</scope>
    <source>
        <strain evidence="7 8">C41B8</strain>
    </source>
</reference>
<dbReference type="SMART" id="SM00079">
    <property type="entry name" value="PBPe"/>
    <property type="match status" value="1"/>
</dbReference>
<evidence type="ECO:0000259" key="6">
    <source>
        <dbReference type="SMART" id="SM00079"/>
    </source>
</evidence>
<dbReference type="Pfam" id="PF00497">
    <property type="entry name" value="SBP_bac_3"/>
    <property type="match status" value="1"/>
</dbReference>
<sequence length="262" mass="27898">MALCLLSLGLGACSQQSGDTVDGIHLVHQGKLTVCTHLPYKPFEFTNDSGKVVGFDVDLVRLLANDLGVKLDVVSMDWNQITSGAAFAAHKCDLAMGGATITAARKKAVQFSAPYFKATQALLVDRKAGVSSLADMANKRLGMQTDTTGEVYAKKHAAQYHYTPVVFDDLALMTTAVSAGKVAAAIGDNGPMAYYAAQNPGTRVAETFDTGERYGFIAAKDSDNADKLIGRLNDVLAKARKNGTYASKYQHWFGHKPTAGSP</sequence>
<comment type="subcellular location">
    <subcellularLocation>
        <location evidence="1">Cell envelope</location>
    </subcellularLocation>
</comment>
<dbReference type="PROSITE" id="PS01039">
    <property type="entry name" value="SBP_BACTERIAL_3"/>
    <property type="match status" value="1"/>
</dbReference>
<evidence type="ECO:0000256" key="2">
    <source>
        <dbReference type="ARBA" id="ARBA00010333"/>
    </source>
</evidence>
<dbReference type="STRING" id="1304275.C41B8_03976"/>
<name>A0A084IPW0_SALHC</name>
<dbReference type="InterPro" id="IPR018313">
    <property type="entry name" value="SBP_3_CS"/>
</dbReference>
<dbReference type="PANTHER" id="PTHR35936:SF17">
    <property type="entry name" value="ARGININE-BINDING EXTRACELLULAR PROTEIN ARTP"/>
    <property type="match status" value="1"/>
</dbReference>
<evidence type="ECO:0000259" key="5">
    <source>
        <dbReference type="SMART" id="SM00062"/>
    </source>
</evidence>
<dbReference type="GO" id="GO:0030313">
    <property type="term" value="C:cell envelope"/>
    <property type="evidence" value="ECO:0007669"/>
    <property type="project" value="UniProtKB-SubCell"/>
</dbReference>
<gene>
    <name evidence="7" type="ORF">C41B8_03976</name>
</gene>
<feature type="domain" description="Ionotropic glutamate receptor C-terminal" evidence="6">
    <location>
        <begin position="31"/>
        <end position="255"/>
    </location>
</feature>
<dbReference type="CDD" id="cd13530">
    <property type="entry name" value="PBP2_peptides_like"/>
    <property type="match status" value="1"/>
</dbReference>
<organism evidence="7 8">
    <name type="scientific">Salinisphaera hydrothermalis (strain C41B8)</name>
    <dbReference type="NCBI Taxonomy" id="1304275"/>
    <lineage>
        <taxon>Bacteria</taxon>
        <taxon>Pseudomonadati</taxon>
        <taxon>Pseudomonadota</taxon>
        <taxon>Gammaproteobacteria</taxon>
        <taxon>Salinisphaerales</taxon>
        <taxon>Salinisphaeraceae</taxon>
        <taxon>Salinisphaera</taxon>
    </lineage>
</organism>
<keyword evidence="3" id="KW-0732">Signal</keyword>
<dbReference type="GO" id="GO:0016020">
    <property type="term" value="C:membrane"/>
    <property type="evidence" value="ECO:0007669"/>
    <property type="project" value="InterPro"/>
</dbReference>
<keyword evidence="8" id="KW-1185">Reference proteome</keyword>
<dbReference type="SMART" id="SM00062">
    <property type="entry name" value="PBPb"/>
    <property type="match status" value="1"/>
</dbReference>
<dbReference type="InterPro" id="IPR001320">
    <property type="entry name" value="Iontro_rcpt_C"/>
</dbReference>
<dbReference type="Gene3D" id="3.40.190.10">
    <property type="entry name" value="Periplasmic binding protein-like II"/>
    <property type="match status" value="2"/>
</dbReference>
<proteinExistence type="inferred from homology"/>
<dbReference type="SUPFAM" id="SSF53850">
    <property type="entry name" value="Periplasmic binding protein-like II"/>
    <property type="match status" value="1"/>
</dbReference>
<feature type="domain" description="Solute-binding protein family 3/N-terminal" evidence="5">
    <location>
        <begin position="31"/>
        <end position="256"/>
    </location>
</feature>
<dbReference type="GO" id="GO:0015276">
    <property type="term" value="F:ligand-gated monoatomic ion channel activity"/>
    <property type="evidence" value="ECO:0007669"/>
    <property type="project" value="InterPro"/>
</dbReference>
<evidence type="ECO:0000256" key="4">
    <source>
        <dbReference type="RuleBase" id="RU003744"/>
    </source>
</evidence>
<dbReference type="PANTHER" id="PTHR35936">
    <property type="entry name" value="MEMBRANE-BOUND LYTIC MUREIN TRANSGLYCOSYLASE F"/>
    <property type="match status" value="1"/>
</dbReference>
<dbReference type="Proteomes" id="UP000028302">
    <property type="component" value="Unassembled WGS sequence"/>
</dbReference>
<evidence type="ECO:0000256" key="1">
    <source>
        <dbReference type="ARBA" id="ARBA00004196"/>
    </source>
</evidence>
<dbReference type="PATRIC" id="fig|1304275.5.peg.811"/>
<evidence type="ECO:0000313" key="7">
    <source>
        <dbReference type="EMBL" id="KEZ78744.1"/>
    </source>
</evidence>
<evidence type="ECO:0000313" key="8">
    <source>
        <dbReference type="Proteomes" id="UP000028302"/>
    </source>
</evidence>
<dbReference type="eggNOG" id="COG0834">
    <property type="taxonomic scope" value="Bacteria"/>
</dbReference>
<comment type="similarity">
    <text evidence="2 4">Belongs to the bacterial solute-binding protein 3 family.</text>
</comment>
<dbReference type="EMBL" id="APNK01000003">
    <property type="protein sequence ID" value="KEZ78744.1"/>
    <property type="molecule type" value="Genomic_DNA"/>
</dbReference>
<dbReference type="OrthoDB" id="9768183at2"/>
<accession>A0A084IPW0</accession>
<evidence type="ECO:0000256" key="3">
    <source>
        <dbReference type="ARBA" id="ARBA00022729"/>
    </source>
</evidence>
<dbReference type="InterPro" id="IPR001638">
    <property type="entry name" value="Solute-binding_3/MltF_N"/>
</dbReference>
<dbReference type="AlphaFoldDB" id="A0A084IPW0"/>